<dbReference type="InterPro" id="IPR029068">
    <property type="entry name" value="Glyas_Bleomycin-R_OHBP_Dase"/>
</dbReference>
<keyword evidence="8" id="KW-1185">Reference proteome</keyword>
<dbReference type="GO" id="GO:0006729">
    <property type="term" value="P:tetrahydrobiopterin biosynthetic process"/>
    <property type="evidence" value="ECO:0007669"/>
    <property type="project" value="InterPro"/>
</dbReference>
<name>A0A938YJA7_9ACTN</name>
<dbReference type="Gene3D" id="3.30.1360.20">
    <property type="entry name" value="Transcriptional coactivator/pterin dehydratase"/>
    <property type="match status" value="1"/>
</dbReference>
<sequence>MTRTLAPAEIHHLLRDLPGWVHFDGALRACFRAPDFAAAVALVGDVGAAAEQADHHPDVHLRHREVELTLTTHSARGVTGRDLQLAGTIDARARDRGARSVPVRHTRIELAVDTAAASAIRPFWVAAFGGREVTTPDGDREVHGPDGARVWFQAAEKHRPGRGRMHVDVYLPDDQVEARVRAVQAAGGLLVTDRFAPGWWVLADADGNEVCICRE</sequence>
<evidence type="ECO:0000313" key="7">
    <source>
        <dbReference type="EMBL" id="MBM9477022.1"/>
    </source>
</evidence>
<dbReference type="NCBIfam" id="NF002017">
    <property type="entry name" value="PRK00823.1-2"/>
    <property type="match status" value="1"/>
</dbReference>
<comment type="caution">
    <text evidence="7">The sequence shown here is derived from an EMBL/GenBank/DDBJ whole genome shotgun (WGS) entry which is preliminary data.</text>
</comment>
<evidence type="ECO:0000256" key="1">
    <source>
        <dbReference type="ARBA" id="ARBA00001554"/>
    </source>
</evidence>
<dbReference type="Proteomes" id="UP000663801">
    <property type="component" value="Unassembled WGS sequence"/>
</dbReference>
<protein>
    <recommendedName>
        <fullName evidence="4">Putative pterin-4-alpha-carbinolamine dehydratase</fullName>
        <ecNumber evidence="3">4.2.1.96</ecNumber>
    </recommendedName>
</protein>
<dbReference type="EC" id="4.2.1.96" evidence="3"/>
<dbReference type="PANTHER" id="PTHR35908:SF1">
    <property type="entry name" value="CONSERVED PROTEIN"/>
    <property type="match status" value="1"/>
</dbReference>
<dbReference type="PANTHER" id="PTHR35908">
    <property type="entry name" value="HYPOTHETICAL FUSION PROTEIN"/>
    <property type="match status" value="1"/>
</dbReference>
<reference evidence="7" key="1">
    <citation type="submission" date="2021-01" db="EMBL/GenBank/DDBJ databases">
        <title>KCTC 19127 draft genome.</title>
        <authorList>
            <person name="An D."/>
        </authorList>
    </citation>
    <scope>NUCLEOTIDE SEQUENCE</scope>
    <source>
        <strain evidence="7">KCTC 19127</strain>
    </source>
</reference>
<dbReference type="CDD" id="cd00488">
    <property type="entry name" value="PCD_DCoH"/>
    <property type="match status" value="1"/>
</dbReference>
<dbReference type="AlphaFoldDB" id="A0A938YJA7"/>
<dbReference type="Gene3D" id="3.10.180.10">
    <property type="entry name" value="2,3-Dihydroxybiphenyl 1,2-Dioxygenase, domain 1"/>
    <property type="match status" value="1"/>
</dbReference>
<evidence type="ECO:0000256" key="4">
    <source>
        <dbReference type="ARBA" id="ARBA00021735"/>
    </source>
</evidence>
<evidence type="ECO:0000256" key="5">
    <source>
        <dbReference type="ARBA" id="ARBA00023239"/>
    </source>
</evidence>
<evidence type="ECO:0000256" key="3">
    <source>
        <dbReference type="ARBA" id="ARBA00013252"/>
    </source>
</evidence>
<dbReference type="SUPFAM" id="SSF55248">
    <property type="entry name" value="PCD-like"/>
    <property type="match status" value="1"/>
</dbReference>
<dbReference type="InterPro" id="IPR001533">
    <property type="entry name" value="Pterin_deHydtase"/>
</dbReference>
<organism evidence="7 8">
    <name type="scientific">Nakamurella flavida</name>
    <dbReference type="NCBI Taxonomy" id="363630"/>
    <lineage>
        <taxon>Bacteria</taxon>
        <taxon>Bacillati</taxon>
        <taxon>Actinomycetota</taxon>
        <taxon>Actinomycetes</taxon>
        <taxon>Nakamurellales</taxon>
        <taxon>Nakamurellaceae</taxon>
        <taxon>Nakamurella</taxon>
    </lineage>
</organism>
<dbReference type="GO" id="GO:0008124">
    <property type="term" value="F:4-alpha-hydroxytetrahydrobiopterin dehydratase activity"/>
    <property type="evidence" value="ECO:0007669"/>
    <property type="project" value="UniProtKB-EC"/>
</dbReference>
<keyword evidence="5 7" id="KW-0456">Lyase</keyword>
<evidence type="ECO:0000259" key="6">
    <source>
        <dbReference type="Pfam" id="PF18029"/>
    </source>
</evidence>
<dbReference type="CDD" id="cd06587">
    <property type="entry name" value="VOC"/>
    <property type="match status" value="1"/>
</dbReference>
<dbReference type="InterPro" id="IPR041581">
    <property type="entry name" value="Glyoxalase_6"/>
</dbReference>
<comment type="similarity">
    <text evidence="2">Belongs to the pterin-4-alpha-carbinolamine dehydratase family.</text>
</comment>
<comment type="catalytic activity">
    <reaction evidence="1">
        <text>(4aS,6R)-4a-hydroxy-L-erythro-5,6,7,8-tetrahydrobiopterin = (6R)-L-erythro-6,7-dihydrobiopterin + H2O</text>
        <dbReference type="Rhea" id="RHEA:11920"/>
        <dbReference type="ChEBI" id="CHEBI:15377"/>
        <dbReference type="ChEBI" id="CHEBI:15642"/>
        <dbReference type="ChEBI" id="CHEBI:43120"/>
        <dbReference type="EC" id="4.2.1.96"/>
    </reaction>
</comment>
<feature type="domain" description="Glyoxalase-like" evidence="6">
    <location>
        <begin position="110"/>
        <end position="213"/>
    </location>
</feature>
<dbReference type="Pfam" id="PF18029">
    <property type="entry name" value="Glyoxalase_6"/>
    <property type="match status" value="1"/>
</dbReference>
<dbReference type="EMBL" id="JAERWL010000009">
    <property type="protein sequence ID" value="MBM9477022.1"/>
    <property type="molecule type" value="Genomic_DNA"/>
</dbReference>
<dbReference type="Pfam" id="PF01329">
    <property type="entry name" value="Pterin_4a"/>
    <property type="match status" value="1"/>
</dbReference>
<gene>
    <name evidence="7" type="ORF">JL107_11235</name>
</gene>
<proteinExistence type="inferred from homology"/>
<evidence type="ECO:0000313" key="8">
    <source>
        <dbReference type="Proteomes" id="UP000663801"/>
    </source>
</evidence>
<dbReference type="InterPro" id="IPR036428">
    <property type="entry name" value="PCD_sf"/>
</dbReference>
<evidence type="ECO:0000256" key="2">
    <source>
        <dbReference type="ARBA" id="ARBA00006472"/>
    </source>
</evidence>
<accession>A0A938YJA7</accession>
<dbReference type="SUPFAM" id="SSF54593">
    <property type="entry name" value="Glyoxalase/Bleomycin resistance protein/Dihydroxybiphenyl dioxygenase"/>
    <property type="match status" value="1"/>
</dbReference>
<dbReference type="RefSeq" id="WP_205257129.1">
    <property type="nucleotide sequence ID" value="NZ_BAAAPV010000001.1"/>
</dbReference>